<feature type="transmembrane region" description="Helical" evidence="8">
    <location>
        <begin position="263"/>
        <end position="282"/>
    </location>
</feature>
<evidence type="ECO:0000313" key="9">
    <source>
        <dbReference type="EMBL" id="ROZ80511.1"/>
    </source>
</evidence>
<dbReference type="SUPFAM" id="SSF56954">
    <property type="entry name" value="Outer membrane efflux proteins (OEP)"/>
    <property type="match status" value="1"/>
</dbReference>
<protein>
    <submittedName>
        <fullName evidence="9">CusA/CzcA family heavy metal efflux RND transporter</fullName>
    </submittedName>
</protein>
<keyword evidence="3" id="KW-0813">Transport</keyword>
<dbReference type="Gene3D" id="3.30.2090.10">
    <property type="entry name" value="Multidrug efflux transporter AcrB TolC docking domain, DN and DC subdomains"/>
    <property type="match status" value="2"/>
</dbReference>
<evidence type="ECO:0000256" key="6">
    <source>
        <dbReference type="ARBA" id="ARBA00022989"/>
    </source>
</evidence>
<dbReference type="Proteomes" id="UP000275199">
    <property type="component" value="Unassembled WGS sequence"/>
</dbReference>
<dbReference type="NCBIfam" id="TIGR00914">
    <property type="entry name" value="2A0601"/>
    <property type="match status" value="1"/>
</dbReference>
<feature type="transmembrane region" description="Helical" evidence="8">
    <location>
        <begin position="790"/>
        <end position="809"/>
    </location>
</feature>
<evidence type="ECO:0000256" key="4">
    <source>
        <dbReference type="ARBA" id="ARBA00022475"/>
    </source>
</evidence>
<dbReference type="Gene3D" id="1.20.1640.10">
    <property type="entry name" value="Multidrug efflux transporter AcrB transmembrane domain"/>
    <property type="match status" value="2"/>
</dbReference>
<evidence type="ECO:0000313" key="10">
    <source>
        <dbReference type="Proteomes" id="UP000275199"/>
    </source>
</evidence>
<feature type="transmembrane region" description="Helical" evidence="8">
    <location>
        <begin position="402"/>
        <end position="423"/>
    </location>
</feature>
<name>A0ABX9XCM8_9PSED</name>
<dbReference type="Gene3D" id="3.30.70.1320">
    <property type="entry name" value="Multidrug efflux transporter AcrB pore domain like"/>
    <property type="match status" value="1"/>
</dbReference>
<keyword evidence="5 8" id="KW-0812">Transmembrane</keyword>
<dbReference type="PANTHER" id="PTHR32063:SF19">
    <property type="entry name" value="CATION EFFLUX SYSTEM PROTEIN CUSA"/>
    <property type="match status" value="1"/>
</dbReference>
<reference evidence="9 10" key="1">
    <citation type="submission" date="2018-11" db="EMBL/GenBank/DDBJ databases">
        <authorList>
            <person name="Jang G.I."/>
            <person name="Hwang C.Y."/>
        </authorList>
    </citation>
    <scope>NUCLEOTIDE SEQUENCE [LARGE SCALE GENOMIC DNA]</scope>
    <source>
        <strain evidence="9 10">SSM26</strain>
    </source>
</reference>
<organism evidence="9 10">
    <name type="scientific">Pseudomonas neustonica</name>
    <dbReference type="NCBI Taxonomy" id="2487346"/>
    <lineage>
        <taxon>Bacteria</taxon>
        <taxon>Pseudomonadati</taxon>
        <taxon>Pseudomonadota</taxon>
        <taxon>Gammaproteobacteria</taxon>
        <taxon>Pseudomonadales</taxon>
        <taxon>Pseudomonadaceae</taxon>
        <taxon>Pseudomonas</taxon>
    </lineage>
</organism>
<dbReference type="Gene3D" id="3.30.70.1440">
    <property type="entry name" value="Multidrug efflux transporter AcrB pore domain"/>
    <property type="match status" value="1"/>
</dbReference>
<comment type="subcellular location">
    <subcellularLocation>
        <location evidence="1">Cell membrane</location>
        <topology evidence="1">Multi-pass membrane protein</topology>
    </subcellularLocation>
</comment>
<feature type="transmembrane region" description="Helical" evidence="8">
    <location>
        <begin position="978"/>
        <end position="996"/>
    </location>
</feature>
<dbReference type="Pfam" id="PF00873">
    <property type="entry name" value="ACR_tran"/>
    <property type="match status" value="1"/>
</dbReference>
<dbReference type="SUPFAM" id="SSF82714">
    <property type="entry name" value="Multidrug efflux transporter AcrB TolC docking domain, DN and DC subdomains"/>
    <property type="match status" value="2"/>
</dbReference>
<dbReference type="SUPFAM" id="SSF82866">
    <property type="entry name" value="Multidrug efflux transporter AcrB transmembrane domain"/>
    <property type="match status" value="2"/>
</dbReference>
<evidence type="ECO:0000256" key="2">
    <source>
        <dbReference type="ARBA" id="ARBA00010942"/>
    </source>
</evidence>
<evidence type="ECO:0000256" key="1">
    <source>
        <dbReference type="ARBA" id="ARBA00004651"/>
    </source>
</evidence>
<sequence>MSQSTKKSGYPFFGDSFVYVIFDDNTDLYWARSRVLEYLSQVAGQLPDAAKPELGPDATGVGWVYSYALVDRTGQHDLSELRAIQDWFLKFELQTVPGVSEVASVGGMVKQYQVVVNPDRLRAHDITLQRIHSAINSANQETGASVVEMAEAEYMVRVTGYLQNEDDLRQVPLGVNDNGKPLLLKDVADVQLGPQVRRGIAELNGEGEVAGGIVVMRFGENALKTIEGVNQRLEDIKTSLPDGVEVVPTYDRSTLINNAVDNLYGKLLKEFLVVVLICAVFLFHLRSSLVVIVSLPVGILAAFVVMHAQGINANIMSLGGIAIAIGAMVDGAIVMVENVHKHMERTPLTPENRWAVMSRAAGEVGPALFFSLMIITVSFLPVFTLEAQEGKLFAPLAFTKTYAMAAAAGLAITLVPVLMGYFIRGKVLPEHRNPINRLLIALYRPIIGWALRRPALMLAGGLVVLIIGFWPANKLGSEFMPPLDEGDLMYMPTTYPGISIGKARQILQQTDKLIASIPEVETVFGKIGRADTATDPAPLTMIETFIQFKPRDQWRPGMTPESLRRELDRTVRLPGLTNAWVMPIKTRIDMLSTGIKTPVGIKVAGPDLAVIQGIGEELERVLTDIPGTASAFSERVAGGRYIKVDIQREAAARFGLNIADIQSVVRTAIGGMNVANTVEGLERYPINLRYPQGYRDSVEQMRLLPMVTPNGQRIALADVADIRIDQGPPMIKSENARINGWTLVDIEGRDLGSWVREAQSVVQEQVDLPAGYSLTWSGQYEYMQRAKERLTLVVPLTLAIIIILLYLNFRNLTEVGIILGTLPFGMIGGIWLMYLLGYNLSVAVAVGFIALAGVAVEIGVLMLVYLNQSLHNALETVDHQSGQLSADALRKAISDGAAQRVRPIMMTFAAIVAGLVPIMLGSGTGSEVMQRIAGPMIGGMVTTLILTLLLIPVIFYLWQRARLKKNRQKRNIPMIRPIGIQTVLILLITMALPINAEPIEVVDDWVQEALTNNATLGAQRSVAEMSEAKVEGSDTWADPVIKYGIAPETLEGPNTVGHRFEVSQQLPWPDHLSASRKAAEAGMLAAQQETQWLIRQLTARVKEAYAYWWYTNEAINLHHETRALVEQLATVTEQRLDYGIGSQSEMLRVKTELDTLTRISHRSPASLADCAGYRHYRSLAAVTDQ</sequence>
<dbReference type="EMBL" id="RKKU01000043">
    <property type="protein sequence ID" value="ROZ80511.1"/>
    <property type="molecule type" value="Genomic_DNA"/>
</dbReference>
<keyword evidence="7 8" id="KW-0472">Membrane</keyword>
<dbReference type="InterPro" id="IPR027463">
    <property type="entry name" value="AcrB_DN_DC_subdom"/>
</dbReference>
<keyword evidence="6 8" id="KW-1133">Transmembrane helix</keyword>
<feature type="transmembrane region" description="Helical" evidence="8">
    <location>
        <begin position="454"/>
        <end position="472"/>
    </location>
</feature>
<proteinExistence type="inferred from homology"/>
<dbReference type="InterPro" id="IPR001036">
    <property type="entry name" value="Acrflvin-R"/>
</dbReference>
<feature type="transmembrane region" description="Helical" evidence="8">
    <location>
        <begin position="315"/>
        <end position="339"/>
    </location>
</feature>
<feature type="transmembrane region" description="Helical" evidence="8">
    <location>
        <begin position="901"/>
        <end position="920"/>
    </location>
</feature>
<feature type="transmembrane region" description="Helical" evidence="8">
    <location>
        <begin position="842"/>
        <end position="866"/>
    </location>
</feature>
<evidence type="ECO:0000256" key="7">
    <source>
        <dbReference type="ARBA" id="ARBA00023136"/>
    </source>
</evidence>
<dbReference type="Gene3D" id="1.20.1600.10">
    <property type="entry name" value="Outer membrane efflux proteins (OEP)"/>
    <property type="match status" value="1"/>
</dbReference>
<feature type="transmembrane region" description="Helical" evidence="8">
    <location>
        <begin position="360"/>
        <end position="382"/>
    </location>
</feature>
<keyword evidence="10" id="KW-1185">Reference proteome</keyword>
<accession>A0ABX9XCM8</accession>
<evidence type="ECO:0000256" key="8">
    <source>
        <dbReference type="SAM" id="Phobius"/>
    </source>
</evidence>
<dbReference type="PANTHER" id="PTHR32063">
    <property type="match status" value="1"/>
</dbReference>
<evidence type="ECO:0000256" key="5">
    <source>
        <dbReference type="ARBA" id="ARBA00022692"/>
    </source>
</evidence>
<comment type="similarity">
    <text evidence="2">Belongs to the resistance-nodulation-cell division (RND) (TC 2.A.6) family.</text>
</comment>
<dbReference type="Gene3D" id="3.30.70.1430">
    <property type="entry name" value="Multidrug efflux transporter AcrB pore domain"/>
    <property type="match status" value="2"/>
</dbReference>
<dbReference type="PRINTS" id="PR00702">
    <property type="entry name" value="ACRIFLAVINRP"/>
</dbReference>
<feature type="transmembrane region" description="Helical" evidence="8">
    <location>
        <begin position="816"/>
        <end position="836"/>
    </location>
</feature>
<dbReference type="SUPFAM" id="SSF82693">
    <property type="entry name" value="Multidrug efflux transporter AcrB pore domain, PN1, PN2, PC1 and PC2 subdomains"/>
    <property type="match status" value="2"/>
</dbReference>
<gene>
    <name evidence="9" type="ORF">EF096_19470</name>
</gene>
<feature type="transmembrane region" description="Helical" evidence="8">
    <location>
        <begin position="932"/>
        <end position="958"/>
    </location>
</feature>
<evidence type="ECO:0000256" key="3">
    <source>
        <dbReference type="ARBA" id="ARBA00022448"/>
    </source>
</evidence>
<dbReference type="InterPro" id="IPR004763">
    <property type="entry name" value="CusA-like"/>
</dbReference>
<comment type="caution">
    <text evidence="9">The sequence shown here is derived from an EMBL/GenBank/DDBJ whole genome shotgun (WGS) entry which is preliminary data.</text>
</comment>
<keyword evidence="4" id="KW-1003">Cell membrane</keyword>